<evidence type="ECO:0000259" key="11">
    <source>
        <dbReference type="Pfam" id="PF18317"/>
    </source>
</evidence>
<evidence type="ECO:0000256" key="6">
    <source>
        <dbReference type="ARBA" id="ARBA00023141"/>
    </source>
</evidence>
<name>A0A220VD36_9GAMM</name>
<dbReference type="UniPathway" id="UPA00053">
    <property type="reaction ID" value="UER00087"/>
</dbReference>
<comment type="subunit">
    <text evidence="8">Homodimer.</text>
</comment>
<dbReference type="NCBIfam" id="NF001310">
    <property type="entry name" value="PRK00258.1-2"/>
    <property type="match status" value="1"/>
</dbReference>
<dbReference type="AlphaFoldDB" id="A0A220VD36"/>
<proteinExistence type="inferred from homology"/>
<dbReference type="Proteomes" id="UP000242175">
    <property type="component" value="Chromosome large"/>
</dbReference>
<feature type="domain" description="SDH C-terminal" evidence="11">
    <location>
        <begin position="242"/>
        <end position="267"/>
    </location>
</feature>
<feature type="binding site" evidence="8">
    <location>
        <position position="80"/>
    </location>
    <ligand>
        <name>NADP(+)</name>
        <dbReference type="ChEBI" id="CHEBI:58349"/>
    </ligand>
</feature>
<dbReference type="GO" id="GO:0008652">
    <property type="term" value="P:amino acid biosynthetic process"/>
    <property type="evidence" value="ECO:0007669"/>
    <property type="project" value="UniProtKB-KW"/>
</dbReference>
<dbReference type="OrthoDB" id="9776868at2"/>
<dbReference type="SUPFAM" id="SSF51735">
    <property type="entry name" value="NAD(P)-binding Rossmann-fold domains"/>
    <property type="match status" value="1"/>
</dbReference>
<feature type="binding site" evidence="8">
    <location>
        <position position="220"/>
    </location>
    <ligand>
        <name>shikimate</name>
        <dbReference type="ChEBI" id="CHEBI:36208"/>
    </ligand>
</feature>
<comment type="similarity">
    <text evidence="8">Belongs to the shikimate dehydrogenase family.</text>
</comment>
<organism evidence="12 13">
    <name type="scientific">Paraphotobacterium marinum</name>
    <dbReference type="NCBI Taxonomy" id="1755811"/>
    <lineage>
        <taxon>Bacteria</taxon>
        <taxon>Pseudomonadati</taxon>
        <taxon>Pseudomonadota</taxon>
        <taxon>Gammaproteobacteria</taxon>
        <taxon>Vibrionales</taxon>
        <taxon>Vibrionaceae</taxon>
        <taxon>Paraphotobacterium</taxon>
    </lineage>
</organism>
<dbReference type="PANTHER" id="PTHR21089">
    <property type="entry name" value="SHIKIMATE DEHYDROGENASE"/>
    <property type="match status" value="1"/>
</dbReference>
<keyword evidence="13" id="KW-1185">Reference proteome</keyword>
<evidence type="ECO:0000256" key="7">
    <source>
        <dbReference type="ARBA" id="ARBA00049442"/>
    </source>
</evidence>
<dbReference type="InterPro" id="IPR036291">
    <property type="entry name" value="NAD(P)-bd_dom_sf"/>
</dbReference>
<sequence length="282" mass="32001">MQELKYAVIGNPVEHSLSPTIHSLFAKQFNLNLSYKPIKLQIDSFNQELLYLFKTNRLHGCNITAPFKVKAFEFVDELTERAQIAKSVNTIKKLNCGRLLGDNTDGFGLTNDLINKHIELTNKNILLVGSGGASRGIIFPLLMQGVKKISIVNRTEHKARELAKEFTPYGEVESLSLNNLQVVNSDIVINGTSATFSQDNFILSSSLKFTKNFTGYDLNYNEKKSDFICWSEQMKACENYNGFGMLVEQAALSFQLWFNQTPNTKAIFDHFRIFKSYSHFLI</sequence>
<evidence type="ECO:0000313" key="12">
    <source>
        <dbReference type="EMBL" id="ASK78092.1"/>
    </source>
</evidence>
<dbReference type="InterPro" id="IPR041121">
    <property type="entry name" value="SDH_C"/>
</dbReference>
<dbReference type="InterPro" id="IPR006151">
    <property type="entry name" value="Shikm_DH/Glu-tRNA_Rdtase"/>
</dbReference>
<dbReference type="InterPro" id="IPR046346">
    <property type="entry name" value="Aminoacid_DH-like_N_sf"/>
</dbReference>
<keyword evidence="3 8" id="KW-0028">Amino-acid biosynthesis</keyword>
<gene>
    <name evidence="8" type="primary">aroE</name>
    <name evidence="12" type="ORF">CF386_03095</name>
</gene>
<dbReference type="Pfam" id="PF18317">
    <property type="entry name" value="SDH_C"/>
    <property type="match status" value="1"/>
</dbReference>
<dbReference type="InterPro" id="IPR022893">
    <property type="entry name" value="Shikimate_DH_fam"/>
</dbReference>
<dbReference type="Pfam" id="PF08501">
    <property type="entry name" value="Shikimate_dh_N"/>
    <property type="match status" value="1"/>
</dbReference>
<keyword evidence="4 8" id="KW-0521">NADP</keyword>
<feature type="binding site" evidence="8">
    <location>
        <position position="218"/>
    </location>
    <ligand>
        <name>NADP(+)</name>
        <dbReference type="ChEBI" id="CHEBI:58349"/>
    </ligand>
</feature>
<dbReference type="GO" id="GO:0009423">
    <property type="term" value="P:chorismate biosynthetic process"/>
    <property type="evidence" value="ECO:0007669"/>
    <property type="project" value="UniProtKB-UniRule"/>
</dbReference>
<feature type="active site" description="Proton acceptor" evidence="8">
    <location>
        <position position="68"/>
    </location>
</feature>
<dbReference type="GO" id="GO:0005829">
    <property type="term" value="C:cytosol"/>
    <property type="evidence" value="ECO:0007669"/>
    <property type="project" value="TreeGrafter"/>
</dbReference>
<evidence type="ECO:0000256" key="1">
    <source>
        <dbReference type="ARBA" id="ARBA00004871"/>
    </source>
</evidence>
<dbReference type="GO" id="GO:0004764">
    <property type="term" value="F:shikimate 3-dehydrogenase (NADP+) activity"/>
    <property type="evidence" value="ECO:0007669"/>
    <property type="project" value="UniProtKB-UniRule"/>
</dbReference>
<dbReference type="PANTHER" id="PTHR21089:SF1">
    <property type="entry name" value="BIFUNCTIONAL 3-DEHYDROQUINATE DEHYDRATASE_SHIKIMATE DEHYDROGENASE, CHLOROPLASTIC"/>
    <property type="match status" value="1"/>
</dbReference>
<feature type="binding site" evidence="8">
    <location>
        <begin position="16"/>
        <end position="18"/>
    </location>
    <ligand>
        <name>shikimate</name>
        <dbReference type="ChEBI" id="CHEBI:36208"/>
    </ligand>
</feature>
<comment type="pathway">
    <text evidence="1 8">Metabolic intermediate biosynthesis; chorismate biosynthesis; chorismate from D-erythrose 4-phosphate and phosphoenolpyruvate: step 4/7.</text>
</comment>
<evidence type="ECO:0000259" key="9">
    <source>
        <dbReference type="Pfam" id="PF01488"/>
    </source>
</evidence>
<protein>
    <recommendedName>
        <fullName evidence="2 8">Shikimate dehydrogenase (NADP(+))</fullName>
        <shortName evidence="8">SDH</shortName>
        <ecNumber evidence="2 8">1.1.1.25</ecNumber>
    </recommendedName>
</protein>
<dbReference type="CDD" id="cd01065">
    <property type="entry name" value="NAD_bind_Shikimate_DH"/>
    <property type="match status" value="1"/>
</dbReference>
<keyword evidence="6 8" id="KW-0057">Aromatic amino acid biosynthesis</keyword>
<feature type="binding site" evidence="8">
    <location>
        <begin position="129"/>
        <end position="133"/>
    </location>
    <ligand>
        <name>NADP(+)</name>
        <dbReference type="ChEBI" id="CHEBI:58349"/>
    </ligand>
</feature>
<feature type="binding site" evidence="8">
    <location>
        <position position="105"/>
    </location>
    <ligand>
        <name>shikimate</name>
        <dbReference type="ChEBI" id="CHEBI:36208"/>
    </ligand>
</feature>
<feature type="domain" description="Shikimate dehydrogenase substrate binding N-terminal" evidence="10">
    <location>
        <begin position="8"/>
        <end position="91"/>
    </location>
</feature>
<dbReference type="SUPFAM" id="SSF53223">
    <property type="entry name" value="Aminoacid dehydrogenase-like, N-terminal domain"/>
    <property type="match status" value="1"/>
</dbReference>
<dbReference type="InterPro" id="IPR013708">
    <property type="entry name" value="Shikimate_DH-bd_N"/>
</dbReference>
<evidence type="ECO:0000256" key="2">
    <source>
        <dbReference type="ARBA" id="ARBA00012962"/>
    </source>
</evidence>
<dbReference type="GO" id="GO:0019632">
    <property type="term" value="P:shikimate metabolic process"/>
    <property type="evidence" value="ECO:0007669"/>
    <property type="project" value="InterPro"/>
</dbReference>
<evidence type="ECO:0000256" key="5">
    <source>
        <dbReference type="ARBA" id="ARBA00023002"/>
    </source>
</evidence>
<dbReference type="EC" id="1.1.1.25" evidence="2 8"/>
<dbReference type="HAMAP" id="MF_00222">
    <property type="entry name" value="Shikimate_DH_AroE"/>
    <property type="match status" value="1"/>
</dbReference>
<comment type="function">
    <text evidence="8">Involved in the biosynthesis of the chorismate, which leads to the biosynthesis of aromatic amino acids. Catalyzes the reversible NADPH linked reduction of 3-dehydroshikimate (DHSA) to yield shikimate (SA).</text>
</comment>
<evidence type="ECO:0000256" key="3">
    <source>
        <dbReference type="ARBA" id="ARBA00022605"/>
    </source>
</evidence>
<reference evidence="12 13" key="1">
    <citation type="journal article" date="2016" name="Int. J. Syst. Evol. Microbiol.">
        <title>Paraphotobacterium marinum gen. nov., sp. nov., a member of the family Vibrionaceae, isolated from surface seawater.</title>
        <authorList>
            <person name="Huang Z."/>
            <person name="Dong C."/>
            <person name="Shao Z."/>
        </authorList>
    </citation>
    <scope>NUCLEOTIDE SEQUENCE [LARGE SCALE GENOMIC DNA]</scope>
    <source>
        <strain evidence="12 13">NSCS20N07D</strain>
    </source>
</reference>
<evidence type="ECO:0000256" key="8">
    <source>
        <dbReference type="HAMAP-Rule" id="MF_00222"/>
    </source>
</evidence>
<keyword evidence="5 8" id="KW-0560">Oxidoreductase</keyword>
<feature type="binding site" evidence="8">
    <location>
        <position position="64"/>
    </location>
    <ligand>
        <name>shikimate</name>
        <dbReference type="ChEBI" id="CHEBI:36208"/>
    </ligand>
</feature>
<dbReference type="Gene3D" id="3.40.50.720">
    <property type="entry name" value="NAD(P)-binding Rossmann-like Domain"/>
    <property type="match status" value="1"/>
</dbReference>
<evidence type="ECO:0000259" key="10">
    <source>
        <dbReference type="Pfam" id="PF08501"/>
    </source>
</evidence>
<accession>A0A220VD36</accession>
<dbReference type="InterPro" id="IPR011342">
    <property type="entry name" value="Shikimate_DH"/>
</dbReference>
<evidence type="ECO:0000256" key="4">
    <source>
        <dbReference type="ARBA" id="ARBA00022857"/>
    </source>
</evidence>
<feature type="binding site" evidence="8">
    <location>
        <begin position="153"/>
        <end position="158"/>
    </location>
    <ligand>
        <name>NADP(+)</name>
        <dbReference type="ChEBI" id="CHEBI:58349"/>
    </ligand>
</feature>
<dbReference type="RefSeq" id="WP_089073001.1">
    <property type="nucleotide sequence ID" value="NZ_CP022355.1"/>
</dbReference>
<evidence type="ECO:0000313" key="13">
    <source>
        <dbReference type="Proteomes" id="UP000242175"/>
    </source>
</evidence>
<feature type="binding site" evidence="8">
    <location>
        <position position="89"/>
    </location>
    <ligand>
        <name>shikimate</name>
        <dbReference type="ChEBI" id="CHEBI:36208"/>
    </ligand>
</feature>
<dbReference type="Pfam" id="PF01488">
    <property type="entry name" value="Shikimate_DH"/>
    <property type="match status" value="1"/>
</dbReference>
<dbReference type="GO" id="GO:0050661">
    <property type="term" value="F:NADP binding"/>
    <property type="evidence" value="ECO:0007669"/>
    <property type="project" value="InterPro"/>
</dbReference>
<comment type="catalytic activity">
    <reaction evidence="7 8">
        <text>shikimate + NADP(+) = 3-dehydroshikimate + NADPH + H(+)</text>
        <dbReference type="Rhea" id="RHEA:17737"/>
        <dbReference type="ChEBI" id="CHEBI:15378"/>
        <dbReference type="ChEBI" id="CHEBI:16630"/>
        <dbReference type="ChEBI" id="CHEBI:36208"/>
        <dbReference type="ChEBI" id="CHEBI:57783"/>
        <dbReference type="ChEBI" id="CHEBI:58349"/>
        <dbReference type="EC" id="1.1.1.25"/>
    </reaction>
</comment>
<feature type="binding site" evidence="8">
    <location>
        <position position="242"/>
    </location>
    <ligand>
        <name>NADP(+)</name>
        <dbReference type="ChEBI" id="CHEBI:58349"/>
    </ligand>
</feature>
<dbReference type="GO" id="GO:0009073">
    <property type="term" value="P:aromatic amino acid family biosynthetic process"/>
    <property type="evidence" value="ECO:0007669"/>
    <property type="project" value="UniProtKB-KW"/>
</dbReference>
<dbReference type="EMBL" id="CP022355">
    <property type="protein sequence ID" value="ASK78092.1"/>
    <property type="molecule type" value="Genomic_DNA"/>
</dbReference>
<dbReference type="NCBIfam" id="TIGR00507">
    <property type="entry name" value="aroE"/>
    <property type="match status" value="1"/>
</dbReference>
<dbReference type="KEGG" id="pmai:CF386_03095"/>
<dbReference type="Gene3D" id="3.40.50.10860">
    <property type="entry name" value="Leucine Dehydrogenase, chain A, domain 1"/>
    <property type="match status" value="1"/>
</dbReference>
<feature type="domain" description="Quinate/shikimate 5-dehydrogenase/glutamyl-tRNA reductase" evidence="9">
    <location>
        <begin position="117"/>
        <end position="195"/>
    </location>
</feature>
<dbReference type="FunFam" id="3.40.50.10860:FF:000006">
    <property type="entry name" value="Shikimate dehydrogenase (NADP(+))"/>
    <property type="match status" value="1"/>
</dbReference>
<feature type="binding site" evidence="8">
    <location>
        <position position="249"/>
    </location>
    <ligand>
        <name>shikimate</name>
        <dbReference type="ChEBI" id="CHEBI:36208"/>
    </ligand>
</feature>